<feature type="region of interest" description="Disordered" evidence="1">
    <location>
        <begin position="122"/>
        <end position="141"/>
    </location>
</feature>
<evidence type="ECO:0000256" key="2">
    <source>
        <dbReference type="SAM" id="SignalP"/>
    </source>
</evidence>
<dbReference type="RefSeq" id="WP_269560256.1">
    <property type="nucleotide sequence ID" value="NZ_CP114767.1"/>
</dbReference>
<organism evidence="3 4">
    <name type="scientific">Hymenobacter canadensis</name>
    <dbReference type="NCBI Taxonomy" id="2999067"/>
    <lineage>
        <taxon>Bacteria</taxon>
        <taxon>Pseudomonadati</taxon>
        <taxon>Bacteroidota</taxon>
        <taxon>Cytophagia</taxon>
        <taxon>Cytophagales</taxon>
        <taxon>Hymenobacteraceae</taxon>
        <taxon>Hymenobacter</taxon>
    </lineage>
</organism>
<keyword evidence="2" id="KW-0732">Signal</keyword>
<proteinExistence type="predicted"/>
<feature type="signal peptide" evidence="2">
    <location>
        <begin position="1"/>
        <end position="20"/>
    </location>
</feature>
<feature type="compositionally biased region" description="Basic and acidic residues" evidence="1">
    <location>
        <begin position="123"/>
        <end position="141"/>
    </location>
</feature>
<gene>
    <name evidence="3" type="ORF">O3303_01255</name>
</gene>
<sequence length="141" mass="15628">MKKMLVLLAALALSAGTTFAQTTPAPTTRMGAGRMQDAARTPEQRADMQTKHLTKQLGLSADQSAKVQTIALAENQELQALRGKYASADTRKGAGQEMKAVQEKYDAQLKGVFTAEQYAKYTQMREDRMDKRKEGRMKQKS</sequence>
<accession>A0ABY7LP54</accession>
<dbReference type="EMBL" id="CP114767">
    <property type="protein sequence ID" value="WBA42197.1"/>
    <property type="molecule type" value="Genomic_DNA"/>
</dbReference>
<evidence type="ECO:0000313" key="3">
    <source>
        <dbReference type="EMBL" id="WBA42197.1"/>
    </source>
</evidence>
<evidence type="ECO:0008006" key="5">
    <source>
        <dbReference type="Google" id="ProtNLM"/>
    </source>
</evidence>
<reference evidence="3 4" key="1">
    <citation type="submission" date="2022-12" db="EMBL/GenBank/DDBJ databases">
        <title>Hymenobacter canadensis sp. nov. isolated from lake water of the Cambridge Bay, Canada.</title>
        <authorList>
            <person name="Kim W.H."/>
            <person name="Lee Y.M."/>
        </authorList>
    </citation>
    <scope>NUCLEOTIDE SEQUENCE [LARGE SCALE GENOMIC DNA]</scope>
    <source>
        <strain evidence="3 4">PAMC 29467</strain>
    </source>
</reference>
<dbReference type="Proteomes" id="UP001211005">
    <property type="component" value="Chromosome"/>
</dbReference>
<evidence type="ECO:0000313" key="4">
    <source>
        <dbReference type="Proteomes" id="UP001211005"/>
    </source>
</evidence>
<protein>
    <recommendedName>
        <fullName evidence="5">DUF4890 domain-containing protein</fullName>
    </recommendedName>
</protein>
<name>A0ABY7LP54_9BACT</name>
<feature type="chain" id="PRO_5045072056" description="DUF4890 domain-containing protein" evidence="2">
    <location>
        <begin position="21"/>
        <end position="141"/>
    </location>
</feature>
<evidence type="ECO:0000256" key="1">
    <source>
        <dbReference type="SAM" id="MobiDB-lite"/>
    </source>
</evidence>
<keyword evidence="4" id="KW-1185">Reference proteome</keyword>